<keyword evidence="3" id="KW-0862">Zinc</keyword>
<dbReference type="InterPro" id="IPR042293">
    <property type="entry name" value="ARID4"/>
</dbReference>
<keyword evidence="1" id="KW-0479">Metal-binding</keyword>
<evidence type="ECO:0000256" key="3">
    <source>
        <dbReference type="ARBA" id="ARBA00022833"/>
    </source>
</evidence>
<dbReference type="PANTHER" id="PTHR46694:SF1">
    <property type="entry name" value="AT-RICH INTERACTIVE DOMAIN-CONTAINING PROTEIN 4"/>
    <property type="match status" value="1"/>
</dbReference>
<dbReference type="PANTHER" id="PTHR46694">
    <property type="entry name" value="AT-RICH INTERACTIVE DOMAIN-CONTAINING PROTEIN 4"/>
    <property type="match status" value="1"/>
</dbReference>
<dbReference type="InterPro" id="IPR001606">
    <property type="entry name" value="ARID_dom"/>
</dbReference>
<feature type="region of interest" description="Disordered" evidence="4">
    <location>
        <begin position="105"/>
        <end position="169"/>
    </location>
</feature>
<proteinExistence type="predicted"/>
<dbReference type="CDD" id="cd16100">
    <property type="entry name" value="ARID"/>
    <property type="match status" value="1"/>
</dbReference>
<feature type="domain" description="ARID" evidence="5">
    <location>
        <begin position="355"/>
        <end position="474"/>
    </location>
</feature>
<feature type="region of interest" description="Disordered" evidence="4">
    <location>
        <begin position="554"/>
        <end position="573"/>
    </location>
</feature>
<dbReference type="InterPro" id="IPR019786">
    <property type="entry name" value="Zinc_finger_PHD-type_CS"/>
</dbReference>
<dbReference type="Proteomes" id="UP001190700">
    <property type="component" value="Unassembled WGS sequence"/>
</dbReference>
<evidence type="ECO:0000256" key="4">
    <source>
        <dbReference type="SAM" id="MobiDB-lite"/>
    </source>
</evidence>
<dbReference type="InterPro" id="IPR011011">
    <property type="entry name" value="Znf_FYVE_PHD"/>
</dbReference>
<dbReference type="InterPro" id="IPR001965">
    <property type="entry name" value="Znf_PHD"/>
</dbReference>
<keyword evidence="7" id="KW-1185">Reference proteome</keyword>
<reference evidence="6 7" key="1">
    <citation type="journal article" date="2015" name="Genome Biol. Evol.">
        <title>Comparative Genomics of a Bacterivorous Green Alga Reveals Evolutionary Causalities and Consequences of Phago-Mixotrophic Mode of Nutrition.</title>
        <authorList>
            <person name="Burns J.A."/>
            <person name="Paasch A."/>
            <person name="Narechania A."/>
            <person name="Kim E."/>
        </authorList>
    </citation>
    <scope>NUCLEOTIDE SEQUENCE [LARGE SCALE GENOMIC DNA]</scope>
    <source>
        <strain evidence="6 7">PLY_AMNH</strain>
    </source>
</reference>
<dbReference type="SMART" id="SM00249">
    <property type="entry name" value="PHD"/>
    <property type="match status" value="4"/>
</dbReference>
<protein>
    <recommendedName>
        <fullName evidence="5">ARID domain-containing protein</fullName>
    </recommendedName>
</protein>
<evidence type="ECO:0000256" key="2">
    <source>
        <dbReference type="ARBA" id="ARBA00022771"/>
    </source>
</evidence>
<dbReference type="SUPFAM" id="SSF57903">
    <property type="entry name" value="FYVE/PHD zinc finger"/>
    <property type="match status" value="4"/>
</dbReference>
<evidence type="ECO:0000313" key="7">
    <source>
        <dbReference type="Proteomes" id="UP001190700"/>
    </source>
</evidence>
<evidence type="ECO:0000259" key="5">
    <source>
        <dbReference type="PROSITE" id="PS51011"/>
    </source>
</evidence>
<evidence type="ECO:0000256" key="1">
    <source>
        <dbReference type="ARBA" id="ARBA00022723"/>
    </source>
</evidence>
<dbReference type="PROSITE" id="PS51011">
    <property type="entry name" value="ARID"/>
    <property type="match status" value="1"/>
</dbReference>
<comment type="caution">
    <text evidence="6">The sequence shown here is derived from an EMBL/GenBank/DDBJ whole genome shotgun (WGS) entry which is preliminary data.</text>
</comment>
<dbReference type="PROSITE" id="PS01359">
    <property type="entry name" value="ZF_PHD_1"/>
    <property type="match status" value="3"/>
</dbReference>
<dbReference type="SUPFAM" id="SSF46774">
    <property type="entry name" value="ARID-like"/>
    <property type="match status" value="1"/>
</dbReference>
<dbReference type="Pfam" id="PF01388">
    <property type="entry name" value="ARID"/>
    <property type="match status" value="1"/>
</dbReference>
<feature type="non-terminal residue" evidence="6">
    <location>
        <position position="1"/>
    </location>
</feature>
<dbReference type="InterPro" id="IPR013083">
    <property type="entry name" value="Znf_RING/FYVE/PHD"/>
</dbReference>
<accession>A0AAE0CG74</accession>
<name>A0AAE0CG74_9CHLO</name>
<dbReference type="InterPro" id="IPR036431">
    <property type="entry name" value="ARID_dom_sf"/>
</dbReference>
<dbReference type="Gene3D" id="3.30.40.10">
    <property type="entry name" value="Zinc/RING finger domain, C3HC4 (zinc finger)"/>
    <property type="match status" value="4"/>
</dbReference>
<organism evidence="6 7">
    <name type="scientific">Cymbomonas tetramitiformis</name>
    <dbReference type="NCBI Taxonomy" id="36881"/>
    <lineage>
        <taxon>Eukaryota</taxon>
        <taxon>Viridiplantae</taxon>
        <taxon>Chlorophyta</taxon>
        <taxon>Pyramimonadophyceae</taxon>
        <taxon>Pyramimonadales</taxon>
        <taxon>Pyramimonadaceae</taxon>
        <taxon>Cymbomonas</taxon>
    </lineage>
</organism>
<dbReference type="GO" id="GO:0008270">
    <property type="term" value="F:zinc ion binding"/>
    <property type="evidence" value="ECO:0007669"/>
    <property type="project" value="UniProtKB-KW"/>
</dbReference>
<feature type="region of interest" description="Disordered" evidence="4">
    <location>
        <begin position="240"/>
        <end position="271"/>
    </location>
</feature>
<dbReference type="GO" id="GO:0003677">
    <property type="term" value="F:DNA binding"/>
    <property type="evidence" value="ECO:0007669"/>
    <property type="project" value="InterPro"/>
</dbReference>
<keyword evidence="2" id="KW-0863">Zinc-finger</keyword>
<feature type="region of interest" description="Disordered" evidence="4">
    <location>
        <begin position="290"/>
        <end position="328"/>
    </location>
</feature>
<feature type="compositionally biased region" description="Basic and acidic residues" evidence="4">
    <location>
        <begin position="244"/>
        <end position="268"/>
    </location>
</feature>
<dbReference type="EMBL" id="LGRX02023596">
    <property type="protein sequence ID" value="KAK3254426.1"/>
    <property type="molecule type" value="Genomic_DNA"/>
</dbReference>
<dbReference type="AlphaFoldDB" id="A0AAE0CG74"/>
<gene>
    <name evidence="6" type="ORF">CYMTET_36357</name>
</gene>
<dbReference type="Gene3D" id="1.10.150.60">
    <property type="entry name" value="ARID DNA-binding domain"/>
    <property type="match status" value="1"/>
</dbReference>
<evidence type="ECO:0000313" key="6">
    <source>
        <dbReference type="EMBL" id="KAK3254426.1"/>
    </source>
</evidence>
<feature type="compositionally biased region" description="Acidic residues" evidence="4">
    <location>
        <begin position="140"/>
        <end position="169"/>
    </location>
</feature>
<sequence length="648" mass="72698">VFPAMSNYTKTHKMTSVGNDLIRMYRTYLLAYERAHPQDIPAEECFLCGGGGEAGEDWLSCNFCERWQHYNCDARGDLASFREFSKANGPPFACMQCSKSNPGAAKQALAEGKKGTKRQRPAEGSRGGVSKGKRRKASSEEDEEEEMEEDMQAVEEEKEQEEESNEDDEVCYVCESLDGGDEWLGCEVCERWQHYNCDTRTDLRPFLEYEKEDGEPFWCADCASGKTVHICVAKPQQRSSKPARGVEQRARGLEEKGKYKAAKSEGKRLPRKQGAQCTMRQQCAEHDENSLRMNGGNATGMRQAEKEEEELEAERGKKRRRGCGEGKKRWMAHTEEQDLTVEVQSHGCSRSPLNECTEKEFLKDLRRFLEDRDEQDLARALTGAKGVKQVTVNQSGLDAFGLYKQVVERGGMAKGLALAAEAGLAPGRCLGINWAGQVFPAMRNYTKMHRMTAVGNELIRIYRTFLLAYERAHPQDLALDECCLCNGGPEAGDDWLSCNVCERWQHYNCDARGNLASFREFSKANGPPFTCMQCSKAPGSRAGAKRQRITEEVPAGGKGRGKIHQNSSEEELEEEEVVEEEEVAGEVAAEDDEVCYICNSLDGGDEWVGCEVCERWQHYDCDIRTDLLPFLEYAKDDGEPFRCGACSS</sequence>